<feature type="region of interest" description="Disordered" evidence="1">
    <location>
        <begin position="1"/>
        <end position="116"/>
    </location>
</feature>
<feature type="compositionally biased region" description="Polar residues" evidence="1">
    <location>
        <begin position="1"/>
        <end position="12"/>
    </location>
</feature>
<evidence type="ECO:0000256" key="1">
    <source>
        <dbReference type="SAM" id="MobiDB-lite"/>
    </source>
</evidence>
<dbReference type="AlphaFoldDB" id="A0A9P6QF71"/>
<feature type="compositionally biased region" description="Gly residues" evidence="1">
    <location>
        <begin position="95"/>
        <end position="107"/>
    </location>
</feature>
<dbReference type="EMBL" id="JAAAJB010000078">
    <property type="protein sequence ID" value="KAG0267289.1"/>
    <property type="molecule type" value="Genomic_DNA"/>
</dbReference>
<organism evidence="2 3">
    <name type="scientific">Actinomortierella ambigua</name>
    <dbReference type="NCBI Taxonomy" id="1343610"/>
    <lineage>
        <taxon>Eukaryota</taxon>
        <taxon>Fungi</taxon>
        <taxon>Fungi incertae sedis</taxon>
        <taxon>Mucoromycota</taxon>
        <taxon>Mortierellomycotina</taxon>
        <taxon>Mortierellomycetes</taxon>
        <taxon>Mortierellales</taxon>
        <taxon>Mortierellaceae</taxon>
        <taxon>Actinomortierella</taxon>
    </lineage>
</organism>
<evidence type="ECO:0000313" key="3">
    <source>
        <dbReference type="Proteomes" id="UP000807716"/>
    </source>
</evidence>
<evidence type="ECO:0000313" key="2">
    <source>
        <dbReference type="EMBL" id="KAG0267289.1"/>
    </source>
</evidence>
<keyword evidence="3" id="KW-1185">Reference proteome</keyword>
<comment type="caution">
    <text evidence="2">The sequence shown here is derived from an EMBL/GenBank/DDBJ whole genome shotgun (WGS) entry which is preliminary data.</text>
</comment>
<name>A0A9P6QF71_9FUNG</name>
<dbReference type="Proteomes" id="UP000807716">
    <property type="component" value="Unassembled WGS sequence"/>
</dbReference>
<sequence length="274" mass="29201">MRVKNSTVSSAIEASPTHTSPPSQPSALTISARGHTSSVTPVVIIEAAPATRRTTQPPPDSSGSKRTKRHHGSNGSGDSGKSTTAMRKASSSAGGARGGSGKGGGSGIDDNCDSGNIGRSGPLEACRSSLQGSKENGFTRQPFWMSSLVPSKKLNDTSGSTRHSIMEYILANYDTRHPNYTIYFARTVRDAVSAKKPRTAYTNKNGSWIALARSRAAIAYKVAQALEKIDNQAVAMMTRAEAKTKARARTRTRAPAKFLAVRVTRNRGHSREKK</sequence>
<accession>A0A9P6QF71</accession>
<reference evidence="2" key="1">
    <citation type="journal article" date="2020" name="Fungal Divers.">
        <title>Resolving the Mortierellaceae phylogeny through synthesis of multi-gene phylogenetics and phylogenomics.</title>
        <authorList>
            <person name="Vandepol N."/>
            <person name="Liber J."/>
            <person name="Desiro A."/>
            <person name="Na H."/>
            <person name="Kennedy M."/>
            <person name="Barry K."/>
            <person name="Grigoriev I.V."/>
            <person name="Miller A.N."/>
            <person name="O'Donnell K."/>
            <person name="Stajich J.E."/>
            <person name="Bonito G."/>
        </authorList>
    </citation>
    <scope>NUCLEOTIDE SEQUENCE</scope>
    <source>
        <strain evidence="2">BC1065</strain>
    </source>
</reference>
<proteinExistence type="predicted"/>
<gene>
    <name evidence="2" type="ORF">DFQ27_008943</name>
</gene>
<protein>
    <submittedName>
        <fullName evidence="2">Uncharacterized protein</fullName>
    </submittedName>
</protein>